<keyword evidence="3" id="KW-1185">Reference proteome</keyword>
<gene>
    <name evidence="2" type="ORF">PIB30_024984</name>
</gene>
<organism evidence="2 3">
    <name type="scientific">Stylosanthes scabra</name>
    <dbReference type="NCBI Taxonomy" id="79078"/>
    <lineage>
        <taxon>Eukaryota</taxon>
        <taxon>Viridiplantae</taxon>
        <taxon>Streptophyta</taxon>
        <taxon>Embryophyta</taxon>
        <taxon>Tracheophyta</taxon>
        <taxon>Spermatophyta</taxon>
        <taxon>Magnoliopsida</taxon>
        <taxon>eudicotyledons</taxon>
        <taxon>Gunneridae</taxon>
        <taxon>Pentapetalae</taxon>
        <taxon>rosids</taxon>
        <taxon>fabids</taxon>
        <taxon>Fabales</taxon>
        <taxon>Fabaceae</taxon>
        <taxon>Papilionoideae</taxon>
        <taxon>50 kb inversion clade</taxon>
        <taxon>dalbergioids sensu lato</taxon>
        <taxon>Dalbergieae</taxon>
        <taxon>Pterocarpus clade</taxon>
        <taxon>Stylosanthes</taxon>
    </lineage>
</organism>
<name>A0ABU6Y882_9FABA</name>
<evidence type="ECO:0000256" key="1">
    <source>
        <dbReference type="SAM" id="MobiDB-lite"/>
    </source>
</evidence>
<evidence type="ECO:0000313" key="3">
    <source>
        <dbReference type="Proteomes" id="UP001341840"/>
    </source>
</evidence>
<feature type="region of interest" description="Disordered" evidence="1">
    <location>
        <begin position="1"/>
        <end position="20"/>
    </location>
</feature>
<accession>A0ABU6Y882</accession>
<dbReference type="Proteomes" id="UP001341840">
    <property type="component" value="Unassembled WGS sequence"/>
</dbReference>
<comment type="caution">
    <text evidence="2">The sequence shown here is derived from an EMBL/GenBank/DDBJ whole genome shotgun (WGS) entry which is preliminary data.</text>
</comment>
<protein>
    <submittedName>
        <fullName evidence="2">Uncharacterized protein</fullName>
    </submittedName>
</protein>
<reference evidence="2 3" key="1">
    <citation type="journal article" date="2023" name="Plants (Basel)">
        <title>Bridging the Gap: Combining Genomics and Transcriptomics Approaches to Understand Stylosanthes scabra, an Orphan Legume from the Brazilian Caatinga.</title>
        <authorList>
            <person name="Ferreira-Neto J.R.C."/>
            <person name="da Silva M.D."/>
            <person name="Binneck E."/>
            <person name="de Melo N.F."/>
            <person name="da Silva R.H."/>
            <person name="de Melo A.L.T.M."/>
            <person name="Pandolfi V."/>
            <person name="Bustamante F.O."/>
            <person name="Brasileiro-Vidal A.C."/>
            <person name="Benko-Iseppon A.M."/>
        </authorList>
    </citation>
    <scope>NUCLEOTIDE SEQUENCE [LARGE SCALE GENOMIC DNA]</scope>
    <source>
        <tissue evidence="2">Leaves</tissue>
    </source>
</reference>
<sequence length="80" mass="9237">MTEYGDPERGTSVDSTESRWVFQEDEDDAFEVEEYEADLRHHHSVLDFDDKDNDNGRVVILVMVFFVFGGAEIEGGEIYE</sequence>
<feature type="compositionally biased region" description="Basic and acidic residues" evidence="1">
    <location>
        <begin position="1"/>
        <end position="11"/>
    </location>
</feature>
<evidence type="ECO:0000313" key="2">
    <source>
        <dbReference type="EMBL" id="MED6206257.1"/>
    </source>
</evidence>
<proteinExistence type="predicted"/>
<dbReference type="EMBL" id="JASCZI010241746">
    <property type="protein sequence ID" value="MED6206257.1"/>
    <property type="molecule type" value="Genomic_DNA"/>
</dbReference>